<dbReference type="InterPro" id="IPR001279">
    <property type="entry name" value="Metallo-B-lactamas"/>
</dbReference>
<sequence>MDFKILIDDRSEKDGIDEEHGLSIYIKTNGRRILFDSGASEKFVQNAAKMDVDLKKIDYAVASHGHYDHTGGFPEFCEINHKARLYIHKNAFRRSYVWRDGAFGSVTSGIRWTEEEEKELEKRIIYTDEPTEIAENIWISGSIKMGRDFTFTEKFYYKDETGNMVEDDMSHEQCLIVKEDKGIYIFSGCSHRGASSAVKTGKSLFPGEKVLLFAGGMHLVRATEEEMIKTADMLYEEDIENVMPLHCTGRRGAEIIREKMGEKCVFAAAGDCFYGC</sequence>
<dbReference type="EMBL" id="DVLX01000093">
    <property type="protein sequence ID" value="HIU00132.1"/>
    <property type="molecule type" value="Genomic_DNA"/>
</dbReference>
<feature type="domain" description="Metallo-beta-lactamase" evidence="1">
    <location>
        <begin position="20"/>
        <end position="246"/>
    </location>
</feature>
<protein>
    <submittedName>
        <fullName evidence="2">MBL fold metallo-hydrolase</fullName>
    </submittedName>
</protein>
<dbReference type="Pfam" id="PF00753">
    <property type="entry name" value="Lactamase_B"/>
    <property type="match status" value="1"/>
</dbReference>
<dbReference type="PANTHER" id="PTHR13754:SF13">
    <property type="entry name" value="METALLO-BETA-LACTAMASE SUPERFAMILY PROTEIN (AFU_ORTHOLOGUE AFUA_3G07630)"/>
    <property type="match status" value="1"/>
</dbReference>
<evidence type="ECO:0000313" key="3">
    <source>
        <dbReference type="Proteomes" id="UP000824159"/>
    </source>
</evidence>
<dbReference type="CDD" id="cd07713">
    <property type="entry name" value="DHPS-like_MBL-fold"/>
    <property type="match status" value="1"/>
</dbReference>
<reference evidence="2" key="2">
    <citation type="journal article" date="2021" name="PeerJ">
        <title>Extensive microbial diversity within the chicken gut microbiome revealed by metagenomics and culture.</title>
        <authorList>
            <person name="Gilroy R."/>
            <person name="Ravi A."/>
            <person name="Getino M."/>
            <person name="Pursley I."/>
            <person name="Horton D.L."/>
            <person name="Alikhan N.F."/>
            <person name="Baker D."/>
            <person name="Gharbi K."/>
            <person name="Hall N."/>
            <person name="Watson M."/>
            <person name="Adriaenssens E.M."/>
            <person name="Foster-Nyarko E."/>
            <person name="Jarju S."/>
            <person name="Secka A."/>
            <person name="Antonio M."/>
            <person name="Oren A."/>
            <person name="Chaudhuri R.R."/>
            <person name="La Ragione R."/>
            <person name="Hildebrand F."/>
            <person name="Pallen M.J."/>
        </authorList>
    </citation>
    <scope>NUCLEOTIDE SEQUENCE</scope>
    <source>
        <strain evidence="2">CHK176-22527</strain>
    </source>
</reference>
<organism evidence="2 3">
    <name type="scientific">Candidatus Allocopromorpha excrementavium</name>
    <dbReference type="NCBI Taxonomy" id="2840741"/>
    <lineage>
        <taxon>Bacteria</taxon>
        <taxon>Bacillati</taxon>
        <taxon>Bacillota</taxon>
        <taxon>Clostridia</taxon>
        <taxon>Eubacteriales</taxon>
        <taxon>Eubacteriaceae</taxon>
        <taxon>Eubacteriaceae incertae sedis</taxon>
        <taxon>Candidatus Allocopromorpha</taxon>
    </lineage>
</organism>
<dbReference type="PANTHER" id="PTHR13754">
    <property type="entry name" value="METALLO-BETA-LACTAMASE SUPERFAMILY PROTEIN"/>
    <property type="match status" value="1"/>
</dbReference>
<gene>
    <name evidence="2" type="ORF">IAD12_07745</name>
</gene>
<accession>A0A9D1KUR8</accession>
<dbReference type="Proteomes" id="UP000824159">
    <property type="component" value="Unassembled WGS sequence"/>
</dbReference>
<dbReference type="AlphaFoldDB" id="A0A9D1KUR8"/>
<dbReference type="SMART" id="SM00849">
    <property type="entry name" value="Lactamase_B"/>
    <property type="match status" value="1"/>
</dbReference>
<name>A0A9D1KUR8_9FIRM</name>
<evidence type="ECO:0000313" key="2">
    <source>
        <dbReference type="EMBL" id="HIU00132.1"/>
    </source>
</evidence>
<dbReference type="InterPro" id="IPR041712">
    <property type="entry name" value="DHPS-like_MBL-fold"/>
</dbReference>
<evidence type="ECO:0000259" key="1">
    <source>
        <dbReference type="SMART" id="SM00849"/>
    </source>
</evidence>
<dbReference type="InterPro" id="IPR052926">
    <property type="entry name" value="Metallo-beta-lactamase_dom"/>
</dbReference>
<reference evidence="2" key="1">
    <citation type="submission" date="2020-10" db="EMBL/GenBank/DDBJ databases">
        <authorList>
            <person name="Gilroy R."/>
        </authorList>
    </citation>
    <scope>NUCLEOTIDE SEQUENCE</scope>
    <source>
        <strain evidence="2">CHK176-22527</strain>
    </source>
</reference>
<dbReference type="GO" id="GO:0016740">
    <property type="term" value="F:transferase activity"/>
    <property type="evidence" value="ECO:0007669"/>
    <property type="project" value="TreeGrafter"/>
</dbReference>
<proteinExistence type="predicted"/>
<comment type="caution">
    <text evidence="2">The sequence shown here is derived from an EMBL/GenBank/DDBJ whole genome shotgun (WGS) entry which is preliminary data.</text>
</comment>
<dbReference type="SUPFAM" id="SSF56281">
    <property type="entry name" value="Metallo-hydrolase/oxidoreductase"/>
    <property type="match status" value="1"/>
</dbReference>
<dbReference type="InterPro" id="IPR036866">
    <property type="entry name" value="RibonucZ/Hydroxyglut_hydro"/>
</dbReference>
<dbReference type="Gene3D" id="3.60.15.10">
    <property type="entry name" value="Ribonuclease Z/Hydroxyacylglutathione hydrolase-like"/>
    <property type="match status" value="1"/>
</dbReference>